<dbReference type="GO" id="GO:0005886">
    <property type="term" value="C:plasma membrane"/>
    <property type="evidence" value="ECO:0007669"/>
    <property type="project" value="UniProtKB-SubCell"/>
</dbReference>
<dbReference type="Proteomes" id="UP000317730">
    <property type="component" value="Unassembled WGS sequence"/>
</dbReference>
<keyword evidence="9 12" id="KW-1133">Transmembrane helix</keyword>
<dbReference type="OrthoDB" id="9781740at2"/>
<evidence type="ECO:0000256" key="11">
    <source>
        <dbReference type="ARBA" id="ARBA00023136"/>
    </source>
</evidence>
<evidence type="ECO:0000256" key="6">
    <source>
        <dbReference type="ARBA" id="ARBA00022692"/>
    </source>
</evidence>
<keyword evidence="10" id="KW-0408">Iron</keyword>
<organism evidence="14 15">
    <name type="scientific">Acetobacter peroxydans</name>
    <dbReference type="NCBI Taxonomy" id="104098"/>
    <lineage>
        <taxon>Bacteria</taxon>
        <taxon>Pseudomonadati</taxon>
        <taxon>Pseudomonadota</taxon>
        <taxon>Alphaproteobacteria</taxon>
        <taxon>Acetobacterales</taxon>
        <taxon>Acetobacteraceae</taxon>
        <taxon>Acetobacter</taxon>
    </lineage>
</organism>
<feature type="transmembrane region" description="Helical" evidence="12">
    <location>
        <begin position="152"/>
        <end position="177"/>
    </location>
</feature>
<feature type="transmembrane region" description="Helical" evidence="12">
    <location>
        <begin position="85"/>
        <end position="104"/>
    </location>
</feature>
<evidence type="ECO:0000313" key="15">
    <source>
        <dbReference type="Proteomes" id="UP000317730"/>
    </source>
</evidence>
<keyword evidence="7" id="KW-0479">Metal-binding</keyword>
<dbReference type="GO" id="GO:0009055">
    <property type="term" value="F:electron transfer activity"/>
    <property type="evidence" value="ECO:0007669"/>
    <property type="project" value="InterPro"/>
</dbReference>
<comment type="similarity">
    <text evidence="2">Belongs to the HupC/HyaC/HydC family.</text>
</comment>
<comment type="caution">
    <text evidence="14">The sequence shown here is derived from an EMBL/GenBank/DDBJ whole genome shotgun (WGS) entry which is preliminary data.</text>
</comment>
<evidence type="ECO:0000256" key="4">
    <source>
        <dbReference type="ARBA" id="ARBA00022475"/>
    </source>
</evidence>
<evidence type="ECO:0000256" key="3">
    <source>
        <dbReference type="ARBA" id="ARBA00022448"/>
    </source>
</evidence>
<dbReference type="AlphaFoldDB" id="A0A4Y3TTU2"/>
<keyword evidence="6 12" id="KW-0812">Transmembrane</keyword>
<dbReference type="PANTHER" id="PTHR30485:SF0">
    <property type="entry name" value="NI_FE-HYDROGENASE 1 B-TYPE CYTOCHROME SUBUNIT-RELATED"/>
    <property type="match status" value="1"/>
</dbReference>
<keyword evidence="3" id="KW-0813">Transport</keyword>
<evidence type="ECO:0000256" key="5">
    <source>
        <dbReference type="ARBA" id="ARBA00022617"/>
    </source>
</evidence>
<feature type="transmembrane region" description="Helical" evidence="12">
    <location>
        <begin position="207"/>
        <end position="226"/>
    </location>
</feature>
<proteinExistence type="inferred from homology"/>
<accession>A0A4Y3TTU2</accession>
<keyword evidence="5" id="KW-0349">Heme</keyword>
<dbReference type="PANTHER" id="PTHR30485">
    <property type="entry name" value="NI/FE-HYDROGENASE 1 B-TYPE CYTOCHROME SUBUNIT"/>
    <property type="match status" value="1"/>
</dbReference>
<dbReference type="GO" id="GO:0020037">
    <property type="term" value="F:heme binding"/>
    <property type="evidence" value="ECO:0007669"/>
    <property type="project" value="TreeGrafter"/>
</dbReference>
<dbReference type="InterPro" id="IPR051542">
    <property type="entry name" value="Hydrogenase_cytochrome"/>
</dbReference>
<dbReference type="InterPro" id="IPR000516">
    <property type="entry name" value="Ni-dep_Hydgase_cyt-B"/>
</dbReference>
<keyword evidence="11 12" id="KW-0472">Membrane</keyword>
<evidence type="ECO:0000256" key="10">
    <source>
        <dbReference type="ARBA" id="ARBA00023004"/>
    </source>
</evidence>
<comment type="subcellular location">
    <subcellularLocation>
        <location evidence="1">Cell membrane</location>
        <topology evidence="1">Multi-pass membrane protein</topology>
    </subcellularLocation>
</comment>
<dbReference type="RefSeq" id="WP_141375197.1">
    <property type="nucleotide sequence ID" value="NZ_BAPL01000024.1"/>
</dbReference>
<evidence type="ECO:0000256" key="9">
    <source>
        <dbReference type="ARBA" id="ARBA00022989"/>
    </source>
</evidence>
<keyword evidence="15" id="KW-1185">Reference proteome</keyword>
<keyword evidence="4" id="KW-1003">Cell membrane</keyword>
<dbReference type="GO" id="GO:0005506">
    <property type="term" value="F:iron ion binding"/>
    <property type="evidence" value="ECO:0007669"/>
    <property type="project" value="InterPro"/>
</dbReference>
<dbReference type="Gene3D" id="1.20.950.20">
    <property type="entry name" value="Transmembrane di-heme cytochromes, Chain C"/>
    <property type="match status" value="1"/>
</dbReference>
<dbReference type="PRINTS" id="PR00161">
    <property type="entry name" value="NIHGNASECYTB"/>
</dbReference>
<protein>
    <submittedName>
        <fullName evidence="14">Ni/Fe-hydrogenase, b-type cytochrome subunit</fullName>
    </submittedName>
</protein>
<keyword evidence="8" id="KW-0249">Electron transport</keyword>
<name>A0A4Y3TTU2_9PROT</name>
<dbReference type="Pfam" id="PF01292">
    <property type="entry name" value="Ni_hydr_CYTB"/>
    <property type="match status" value="1"/>
</dbReference>
<dbReference type="InterPro" id="IPR011577">
    <property type="entry name" value="Cyt_b561_bac/Ni-Hgenase"/>
</dbReference>
<evidence type="ECO:0000259" key="13">
    <source>
        <dbReference type="Pfam" id="PF01292"/>
    </source>
</evidence>
<evidence type="ECO:0000256" key="2">
    <source>
        <dbReference type="ARBA" id="ARBA00008622"/>
    </source>
</evidence>
<evidence type="ECO:0000256" key="7">
    <source>
        <dbReference type="ARBA" id="ARBA00022723"/>
    </source>
</evidence>
<feature type="domain" description="Cytochrome b561 bacterial/Ni-hydrogenase" evidence="13">
    <location>
        <begin position="37"/>
        <end position="244"/>
    </location>
</feature>
<dbReference type="EMBL" id="BJMV01000004">
    <property type="protein sequence ID" value="GEB85173.1"/>
    <property type="molecule type" value="Genomic_DNA"/>
</dbReference>
<gene>
    <name evidence="14" type="ORF">APE01nite_09700</name>
</gene>
<sequence>MSTPQSGPLSDSDLKGTNLDGQAAQALRARRVTQIYVYEAPVRLWHWLTAASIVVLAITGYLIGSPPSTLSGEASSHFQMGWIRALHFMAAWIFTIGFAGRVIWGLFFGNAWSRELFWVPFWKAEYWKDLLDELLVYAFIRKEAKTTIGHNALARTALFFCFTLTGLFMIVSGFALYSDGTGIDSWEGRAFGWVMPWLGGNLSTHYLHHWGMWIIILFVMIHIYTVTREDITSRQSLISSMTNGYRIFRDDRPD</sequence>
<evidence type="ECO:0000313" key="14">
    <source>
        <dbReference type="EMBL" id="GEB85173.1"/>
    </source>
</evidence>
<dbReference type="SUPFAM" id="SSF81342">
    <property type="entry name" value="Transmembrane di-heme cytochromes"/>
    <property type="match status" value="1"/>
</dbReference>
<evidence type="ECO:0000256" key="12">
    <source>
        <dbReference type="SAM" id="Phobius"/>
    </source>
</evidence>
<evidence type="ECO:0000256" key="1">
    <source>
        <dbReference type="ARBA" id="ARBA00004651"/>
    </source>
</evidence>
<reference evidence="14 15" key="1">
    <citation type="submission" date="2019-06" db="EMBL/GenBank/DDBJ databases">
        <title>Whole genome shotgun sequence of Acetobacter peroxydans NBRC 13755.</title>
        <authorList>
            <person name="Hosoyama A."/>
            <person name="Uohara A."/>
            <person name="Ohji S."/>
            <person name="Ichikawa N."/>
        </authorList>
    </citation>
    <scope>NUCLEOTIDE SEQUENCE [LARGE SCALE GENOMIC DNA]</scope>
    <source>
        <strain evidence="14 15">NBRC 13755</strain>
    </source>
</reference>
<evidence type="ECO:0000256" key="8">
    <source>
        <dbReference type="ARBA" id="ARBA00022982"/>
    </source>
</evidence>
<dbReference type="InterPro" id="IPR016174">
    <property type="entry name" value="Di-haem_cyt_TM"/>
</dbReference>
<dbReference type="GO" id="GO:0022904">
    <property type="term" value="P:respiratory electron transport chain"/>
    <property type="evidence" value="ECO:0007669"/>
    <property type="project" value="InterPro"/>
</dbReference>
<dbReference type="NCBIfam" id="TIGR02125">
    <property type="entry name" value="CytB-hydogenase"/>
    <property type="match status" value="1"/>
</dbReference>
<feature type="transmembrane region" description="Helical" evidence="12">
    <location>
        <begin position="44"/>
        <end position="64"/>
    </location>
</feature>